<dbReference type="AlphaFoldDB" id="A0A834P1D6"/>
<accession>A0A834P1D6</accession>
<reference evidence="2" key="1">
    <citation type="journal article" date="2020" name="G3 (Bethesda)">
        <title>High-Quality Assemblies for Three Invasive Social Wasps from the &lt;i&gt;Vespula&lt;/i&gt; Genus.</title>
        <authorList>
            <person name="Harrop T.W.R."/>
            <person name="Guhlin J."/>
            <person name="McLaughlin G.M."/>
            <person name="Permina E."/>
            <person name="Stockwell P."/>
            <person name="Gilligan J."/>
            <person name="Le Lec M.F."/>
            <person name="Gruber M.A.M."/>
            <person name="Quinn O."/>
            <person name="Lovegrove M."/>
            <person name="Duncan E.J."/>
            <person name="Remnant E.J."/>
            <person name="Van Eeckhoven J."/>
            <person name="Graham B."/>
            <person name="Knapp R.A."/>
            <person name="Langford K.W."/>
            <person name="Kronenberg Z."/>
            <person name="Press M.O."/>
            <person name="Eacker S.M."/>
            <person name="Wilson-Rankin E.E."/>
            <person name="Purcell J."/>
            <person name="Lester P.J."/>
            <person name="Dearden P.K."/>
        </authorList>
    </citation>
    <scope>NUCLEOTIDE SEQUENCE</scope>
    <source>
        <strain evidence="2">Volc-1</strain>
    </source>
</reference>
<feature type="region of interest" description="Disordered" evidence="1">
    <location>
        <begin position="1"/>
        <end position="32"/>
    </location>
</feature>
<protein>
    <submittedName>
        <fullName evidence="2">Uncharacterized protein</fullName>
    </submittedName>
</protein>
<dbReference type="Proteomes" id="UP000600918">
    <property type="component" value="Unassembled WGS sequence"/>
</dbReference>
<organism evidence="2 3">
    <name type="scientific">Vespula pensylvanica</name>
    <name type="common">Western yellow jacket</name>
    <name type="synonym">Wasp</name>
    <dbReference type="NCBI Taxonomy" id="30213"/>
    <lineage>
        <taxon>Eukaryota</taxon>
        <taxon>Metazoa</taxon>
        <taxon>Ecdysozoa</taxon>
        <taxon>Arthropoda</taxon>
        <taxon>Hexapoda</taxon>
        <taxon>Insecta</taxon>
        <taxon>Pterygota</taxon>
        <taxon>Neoptera</taxon>
        <taxon>Endopterygota</taxon>
        <taxon>Hymenoptera</taxon>
        <taxon>Apocrita</taxon>
        <taxon>Aculeata</taxon>
        <taxon>Vespoidea</taxon>
        <taxon>Vespidae</taxon>
        <taxon>Vespinae</taxon>
        <taxon>Vespula</taxon>
    </lineage>
</organism>
<dbReference type="EMBL" id="JACSDY010000007">
    <property type="protein sequence ID" value="KAF7423879.1"/>
    <property type="molecule type" value="Genomic_DNA"/>
</dbReference>
<proteinExistence type="predicted"/>
<gene>
    <name evidence="2" type="ORF">H0235_009162</name>
</gene>
<name>A0A834P1D6_VESPE</name>
<evidence type="ECO:0000313" key="3">
    <source>
        <dbReference type="Proteomes" id="UP000600918"/>
    </source>
</evidence>
<feature type="compositionally biased region" description="Polar residues" evidence="1">
    <location>
        <begin position="20"/>
        <end position="30"/>
    </location>
</feature>
<comment type="caution">
    <text evidence="2">The sequence shown here is derived from an EMBL/GenBank/DDBJ whole genome shotgun (WGS) entry which is preliminary data.</text>
</comment>
<sequence>MAKESAHRTWKQKTNKRESSNSSLKTPQSSAKRDVRLWLKKVALSRARREVQGKKRRLESFLDINLTLHSEARKYRKEGRKDSSSVSRRRLLSFGFRNRAVYSITREPDGGDGDGGDGKEERGGGLGSRVVSKRWKI</sequence>
<evidence type="ECO:0000313" key="2">
    <source>
        <dbReference type="EMBL" id="KAF7423879.1"/>
    </source>
</evidence>
<evidence type="ECO:0000256" key="1">
    <source>
        <dbReference type="SAM" id="MobiDB-lite"/>
    </source>
</evidence>
<keyword evidence="3" id="KW-1185">Reference proteome</keyword>
<feature type="region of interest" description="Disordered" evidence="1">
    <location>
        <begin position="104"/>
        <end position="137"/>
    </location>
</feature>